<evidence type="ECO:0000313" key="2">
    <source>
        <dbReference type="Proteomes" id="UP000680670"/>
    </source>
</evidence>
<reference evidence="1 2" key="1">
    <citation type="submission" date="2021-03" db="EMBL/GenBank/DDBJ databases">
        <title>Antimicrobial resistance genes in bacteria isolated from Japanese honey, and their potential for conferring macrolide and lincosamide resistance in the American foulbrood pathogen Paenibacillus larvae.</title>
        <authorList>
            <person name="Okamoto M."/>
            <person name="Kumagai M."/>
            <person name="Kanamori H."/>
            <person name="Takamatsu D."/>
        </authorList>
    </citation>
    <scope>NUCLEOTIDE SEQUENCE [LARGE SCALE GENOMIC DNA]</scope>
    <source>
        <strain evidence="1 2">J6TS1</strain>
    </source>
</reference>
<dbReference type="Proteomes" id="UP000680670">
    <property type="component" value="Unassembled WGS sequence"/>
</dbReference>
<keyword evidence="2" id="KW-1185">Reference proteome</keyword>
<evidence type="ECO:0000313" key="1">
    <source>
        <dbReference type="EMBL" id="GIN99267.1"/>
    </source>
</evidence>
<name>A0ABQ4L5G8_SIMTE</name>
<accession>A0ABQ4L5G8</accession>
<proteinExistence type="predicted"/>
<protein>
    <submittedName>
        <fullName evidence="1">Uncharacterized protein</fullName>
    </submittedName>
</protein>
<sequence length="72" mass="8498">MTIIFEKCVLERNQRFNALSQWGSDPCCLCRIVYWTEKTPHSDKLPPTDDSNYGETFFKNEWLRLANGKQII</sequence>
<gene>
    <name evidence="1" type="ORF">J6TS1_51370</name>
</gene>
<comment type="caution">
    <text evidence="1">The sequence shown here is derived from an EMBL/GenBank/DDBJ whole genome shotgun (WGS) entry which is preliminary data.</text>
</comment>
<dbReference type="EMBL" id="BORJ01000023">
    <property type="protein sequence ID" value="GIN99267.1"/>
    <property type="molecule type" value="Genomic_DNA"/>
</dbReference>
<organism evidence="1 2">
    <name type="scientific">Siminovitchia terrae</name>
    <name type="common">Bacillus terrae</name>
    <dbReference type="NCBI Taxonomy" id="1914933"/>
    <lineage>
        <taxon>Bacteria</taxon>
        <taxon>Bacillati</taxon>
        <taxon>Bacillota</taxon>
        <taxon>Bacilli</taxon>
        <taxon>Bacillales</taxon>
        <taxon>Bacillaceae</taxon>
        <taxon>Siminovitchia</taxon>
    </lineage>
</organism>